<dbReference type="GO" id="GO:0016020">
    <property type="term" value="C:membrane"/>
    <property type="evidence" value="ECO:0007669"/>
    <property type="project" value="UniProtKB-SubCell"/>
</dbReference>
<accession>A0A164LD49</accession>
<dbReference type="InterPro" id="IPR008915">
    <property type="entry name" value="Peptidase_M50"/>
</dbReference>
<evidence type="ECO:0000259" key="8">
    <source>
        <dbReference type="Pfam" id="PF02163"/>
    </source>
</evidence>
<organism evidence="9 10">
    <name type="scientific">Bacillus cereus</name>
    <dbReference type="NCBI Taxonomy" id="1396"/>
    <lineage>
        <taxon>Bacteria</taxon>
        <taxon>Bacillati</taxon>
        <taxon>Bacillota</taxon>
        <taxon>Bacilli</taxon>
        <taxon>Bacillales</taxon>
        <taxon>Bacillaceae</taxon>
        <taxon>Bacillus</taxon>
        <taxon>Bacillus cereus group</taxon>
    </lineage>
</organism>
<evidence type="ECO:0000256" key="3">
    <source>
        <dbReference type="ARBA" id="ARBA00007931"/>
    </source>
</evidence>
<proteinExistence type="inferred from homology"/>
<keyword evidence="6 7" id="KW-0472">Membrane</keyword>
<dbReference type="PATRIC" id="fig|1396.535.peg.5997"/>
<feature type="domain" description="Peptidase M50" evidence="8">
    <location>
        <begin position="19"/>
        <end position="189"/>
    </location>
</feature>
<dbReference type="EMBL" id="LJKE01000104">
    <property type="protein sequence ID" value="KZD55685.1"/>
    <property type="molecule type" value="Genomic_DNA"/>
</dbReference>
<dbReference type="GO" id="GO:0006508">
    <property type="term" value="P:proteolysis"/>
    <property type="evidence" value="ECO:0007669"/>
    <property type="project" value="InterPro"/>
</dbReference>
<evidence type="ECO:0000313" key="10">
    <source>
        <dbReference type="Proteomes" id="UP000076482"/>
    </source>
</evidence>
<evidence type="ECO:0000256" key="4">
    <source>
        <dbReference type="ARBA" id="ARBA00022692"/>
    </source>
</evidence>
<evidence type="ECO:0000256" key="2">
    <source>
        <dbReference type="ARBA" id="ARBA00004141"/>
    </source>
</evidence>
<evidence type="ECO:0000256" key="5">
    <source>
        <dbReference type="ARBA" id="ARBA00022989"/>
    </source>
</evidence>
<keyword evidence="5 7" id="KW-1133">Transmembrane helix</keyword>
<comment type="similarity">
    <text evidence="3">Belongs to the peptidase M50B family.</text>
</comment>
<protein>
    <recommendedName>
        <fullName evidence="8">Peptidase M50 domain-containing protein</fullName>
    </recommendedName>
</protein>
<comment type="cofactor">
    <cofactor evidence="1">
        <name>Zn(2+)</name>
        <dbReference type="ChEBI" id="CHEBI:29105"/>
    </cofactor>
</comment>
<gene>
    <name evidence="9" type="ORF">B4088_5430</name>
</gene>
<reference evidence="9 10" key="1">
    <citation type="submission" date="2015-09" db="EMBL/GenBank/DDBJ databases">
        <title>Bacillus cereus food isolates.</title>
        <authorList>
            <person name="Boekhorst J."/>
        </authorList>
    </citation>
    <scope>NUCLEOTIDE SEQUENCE [LARGE SCALE GENOMIC DNA]</scope>
    <source>
        <strain evidence="9 10">B4088</strain>
    </source>
</reference>
<dbReference type="RefSeq" id="WP_063262945.1">
    <property type="nucleotide sequence ID" value="NZ_LJKE01000104.1"/>
</dbReference>
<dbReference type="Proteomes" id="UP000076482">
    <property type="component" value="Unassembled WGS sequence"/>
</dbReference>
<evidence type="ECO:0000256" key="7">
    <source>
        <dbReference type="SAM" id="Phobius"/>
    </source>
</evidence>
<evidence type="ECO:0000313" key="9">
    <source>
        <dbReference type="EMBL" id="KZD55685.1"/>
    </source>
</evidence>
<evidence type="ECO:0000256" key="1">
    <source>
        <dbReference type="ARBA" id="ARBA00001947"/>
    </source>
</evidence>
<feature type="transmembrane region" description="Helical" evidence="7">
    <location>
        <begin position="165"/>
        <end position="183"/>
    </location>
</feature>
<feature type="transmembrane region" description="Helical" evidence="7">
    <location>
        <begin position="189"/>
        <end position="210"/>
    </location>
</feature>
<feature type="transmembrane region" description="Helical" evidence="7">
    <location>
        <begin position="6"/>
        <end position="25"/>
    </location>
</feature>
<dbReference type="AlphaFoldDB" id="A0A164LD49"/>
<comment type="caution">
    <text evidence="9">The sequence shown here is derived from an EMBL/GenBank/DDBJ whole genome shotgun (WGS) entry which is preliminary data.</text>
</comment>
<name>A0A164LD49_BACCE</name>
<evidence type="ECO:0000256" key="6">
    <source>
        <dbReference type="ARBA" id="ARBA00023136"/>
    </source>
</evidence>
<sequence length="235" mass="26208">MSLAIAFILNNLVGLLLGHYIGFFAHEAGHAIVARIKGYCVSGIYFENMLKKDEKTLFQFTIARIPIIIKSLYPNYGYARVLADSEIPKVNDTVHVLRNDKGAAVDFILSDDTIRSIDSSIITSVKQAKESIVVEAATKSSIEIFHIFKKENQKTADEMTPKDKFLIALGGPIGNMLTTLLFIGLDFTLFKGSILGVIGLYNLLMLFHLFSSKSSDGAIIKEYLQIKRTEKRLRN</sequence>
<dbReference type="Pfam" id="PF02163">
    <property type="entry name" value="Peptidase_M50"/>
    <property type="match status" value="1"/>
</dbReference>
<comment type="subcellular location">
    <subcellularLocation>
        <location evidence="2">Membrane</location>
        <topology evidence="2">Multi-pass membrane protein</topology>
    </subcellularLocation>
</comment>
<keyword evidence="4 7" id="KW-0812">Transmembrane</keyword>